<evidence type="ECO:0000313" key="2">
    <source>
        <dbReference type="Proteomes" id="UP000516384"/>
    </source>
</evidence>
<dbReference type="RefSeq" id="WP_190297077.1">
    <property type="nucleotide sequence ID" value="NZ_CP061172.1"/>
</dbReference>
<dbReference type="EMBL" id="CP061172">
    <property type="protein sequence ID" value="QNR65168.1"/>
    <property type="molecule type" value="Genomic_DNA"/>
</dbReference>
<organism evidence="1 2">
    <name type="scientific">Paenibacillus peoriae</name>
    <dbReference type="NCBI Taxonomy" id="59893"/>
    <lineage>
        <taxon>Bacteria</taxon>
        <taxon>Bacillati</taxon>
        <taxon>Bacillota</taxon>
        <taxon>Bacilli</taxon>
        <taxon>Bacillales</taxon>
        <taxon>Paenibacillaceae</taxon>
        <taxon>Paenibacillus</taxon>
    </lineage>
</organism>
<evidence type="ECO:0000313" key="1">
    <source>
        <dbReference type="EMBL" id="QNR65168.1"/>
    </source>
</evidence>
<protein>
    <submittedName>
        <fullName evidence="1">Uncharacterized protein</fullName>
    </submittedName>
</protein>
<accession>A0A7H0Y260</accession>
<gene>
    <name evidence="1" type="ORF">IAQ67_14725</name>
</gene>
<dbReference type="Proteomes" id="UP000516384">
    <property type="component" value="Chromosome"/>
</dbReference>
<name>A0A7H0Y260_9BACL</name>
<dbReference type="AlphaFoldDB" id="A0A7H0Y260"/>
<proteinExistence type="predicted"/>
<reference evidence="1 2" key="1">
    <citation type="submission" date="2020-09" db="EMBL/GenBank/DDBJ databases">
        <title>Characterization of Paenibacillus peoriae strain ZF390 with broad-spectrum antimicrobial activity as a potential biocontrol agent.</title>
        <authorList>
            <person name="Li L."/>
            <person name="Zhao Y."/>
            <person name="Li B."/>
            <person name="Xie X."/>
        </authorList>
    </citation>
    <scope>NUCLEOTIDE SEQUENCE [LARGE SCALE GENOMIC DNA]</scope>
    <source>
        <strain evidence="1 2">ZF390</strain>
    </source>
</reference>
<sequence>MIKVSDFVSLEKVEEFDSITYQVISTNSGIIQFEFKTTGEDHPISI</sequence>